<reference evidence="1" key="1">
    <citation type="submission" date="2019-09" db="EMBL/GenBank/DDBJ databases">
        <title>Draft genome information of white flower Hibiscus syriacus.</title>
        <authorList>
            <person name="Kim Y.-M."/>
        </authorList>
    </citation>
    <scope>NUCLEOTIDE SEQUENCE [LARGE SCALE GENOMIC DNA]</scope>
    <source>
        <strain evidence="1">YM2019G1</strain>
    </source>
</reference>
<sequence length="233" mass="26184">MYVNSLSGFSVASAGIMSAPIEIGCNVCITIRSSSVGSLFTAFPVILPLQYKVYFGSSRILIFSYGRFSHSRAILTSPNPISWRSFHVFIASSRTKIGRHLEFSWMARMTLDLRYPNRAPVILVPPWIWLSCNLLPWRLIGILHVGVMIGNDLKTERKRLKILDDFEDPCLFDDLACTDEGRDDNGGLDVDALFLVAIDGRGRMACDQWGLRVKGLGHTNICKYMACTLFSFY</sequence>
<protein>
    <submittedName>
        <fullName evidence="1">Uncharacterized protein</fullName>
    </submittedName>
</protein>
<accession>A0A6A3B0J7</accession>
<gene>
    <name evidence="1" type="ORF">F3Y22_tig00110332pilonHSYRG01097</name>
</gene>
<comment type="caution">
    <text evidence="1">The sequence shown here is derived from an EMBL/GenBank/DDBJ whole genome shotgun (WGS) entry which is preliminary data.</text>
</comment>
<name>A0A6A3B0J7_HIBSY</name>
<dbReference type="Proteomes" id="UP000436088">
    <property type="component" value="Unassembled WGS sequence"/>
</dbReference>
<dbReference type="EMBL" id="VEPZ02000937">
    <property type="protein sequence ID" value="KAE8709207.1"/>
    <property type="molecule type" value="Genomic_DNA"/>
</dbReference>
<organism evidence="1 2">
    <name type="scientific">Hibiscus syriacus</name>
    <name type="common">Rose of Sharon</name>
    <dbReference type="NCBI Taxonomy" id="106335"/>
    <lineage>
        <taxon>Eukaryota</taxon>
        <taxon>Viridiplantae</taxon>
        <taxon>Streptophyta</taxon>
        <taxon>Embryophyta</taxon>
        <taxon>Tracheophyta</taxon>
        <taxon>Spermatophyta</taxon>
        <taxon>Magnoliopsida</taxon>
        <taxon>eudicotyledons</taxon>
        <taxon>Gunneridae</taxon>
        <taxon>Pentapetalae</taxon>
        <taxon>rosids</taxon>
        <taxon>malvids</taxon>
        <taxon>Malvales</taxon>
        <taxon>Malvaceae</taxon>
        <taxon>Malvoideae</taxon>
        <taxon>Hibiscus</taxon>
    </lineage>
</organism>
<keyword evidence="2" id="KW-1185">Reference proteome</keyword>
<dbReference type="AlphaFoldDB" id="A0A6A3B0J7"/>
<evidence type="ECO:0000313" key="2">
    <source>
        <dbReference type="Proteomes" id="UP000436088"/>
    </source>
</evidence>
<evidence type="ECO:0000313" key="1">
    <source>
        <dbReference type="EMBL" id="KAE8709207.1"/>
    </source>
</evidence>
<proteinExistence type="predicted"/>